<sequence length="420" mass="45509">MVPIPAHDLPLQTVLTEGARVLIGQGTAEPLTLTRALLRQAETLPPFRFFVGPIYSDTFEGELPPDLEFESYGAIGRTARLARAGRLRIYPEHFSELSRAFRTGRLKVDVVLLQLRPSLDGRGYNLGLARDFVIDAARRARHVIAEINPWLPACHGGEVGPELEIAHVMEGEHPPVEMPPSRYGGTEQRIASRVAEIIPDGAVLQVGVGAVPAAVLRALSGHRDLGFHSGAATDELVELAESGALTNARKELDAGVSVAGILLGSRKLYEFAHRNPHLRLAGPQETHSPDRMARLSRFHAINSAIEVDLTGQVNAETAGGLHLGAVGGQVDFVRGARLSEGGRAIIALPSTTREGKSRIVPSVPTVTCARSDVDVIVTEHGVAELAGQDLDERARRMIAIAAPEWREPLERAWFDKRREL</sequence>
<dbReference type="SUPFAM" id="SSF100950">
    <property type="entry name" value="NagB/RpiA/CoA transferase-like"/>
    <property type="match status" value="2"/>
</dbReference>
<feature type="domain" description="Acetyl-CoA hydrolase/transferase C-terminal" evidence="1">
    <location>
        <begin position="264"/>
        <end position="411"/>
    </location>
</feature>
<dbReference type="Gene3D" id="3.30.750.70">
    <property type="entry name" value="4-hydroxybutyrate coenzyme like domains"/>
    <property type="match status" value="1"/>
</dbReference>
<evidence type="ECO:0000313" key="2">
    <source>
        <dbReference type="EMBL" id="MFD2258546.1"/>
    </source>
</evidence>
<dbReference type="InterPro" id="IPR037171">
    <property type="entry name" value="NagB/RpiA_transferase-like"/>
</dbReference>
<evidence type="ECO:0000313" key="3">
    <source>
        <dbReference type="Proteomes" id="UP001597373"/>
    </source>
</evidence>
<proteinExistence type="predicted"/>
<dbReference type="GO" id="GO:0016787">
    <property type="term" value="F:hydrolase activity"/>
    <property type="evidence" value="ECO:0007669"/>
    <property type="project" value="UniProtKB-KW"/>
</dbReference>
<protein>
    <submittedName>
        <fullName evidence="2">Acetyl-CoA hydrolase/transferase family protein</fullName>
    </submittedName>
</protein>
<dbReference type="PANTHER" id="PTHR21432:SF20">
    <property type="entry name" value="ACETYL-COA HYDROLASE"/>
    <property type="match status" value="1"/>
</dbReference>
<dbReference type="Gene3D" id="3.40.1080.10">
    <property type="entry name" value="Glutaconate Coenzyme A-transferase"/>
    <property type="match status" value="1"/>
</dbReference>
<dbReference type="InterPro" id="IPR026888">
    <property type="entry name" value="AcetylCoA_hyd_C"/>
</dbReference>
<organism evidence="2 3">
    <name type="scientific">Chelativorans composti</name>
    <dbReference type="NCBI Taxonomy" id="768533"/>
    <lineage>
        <taxon>Bacteria</taxon>
        <taxon>Pseudomonadati</taxon>
        <taxon>Pseudomonadota</taxon>
        <taxon>Alphaproteobacteria</taxon>
        <taxon>Hyphomicrobiales</taxon>
        <taxon>Phyllobacteriaceae</taxon>
        <taxon>Chelativorans</taxon>
    </lineage>
</organism>
<dbReference type="Pfam" id="PF13336">
    <property type="entry name" value="AcetylCoA_hyd_C"/>
    <property type="match status" value="1"/>
</dbReference>
<dbReference type="InterPro" id="IPR038460">
    <property type="entry name" value="AcetylCoA_hyd_C_sf"/>
</dbReference>
<gene>
    <name evidence="2" type="ORF">ACFSMZ_02015</name>
</gene>
<evidence type="ECO:0000259" key="1">
    <source>
        <dbReference type="Pfam" id="PF13336"/>
    </source>
</evidence>
<dbReference type="PANTHER" id="PTHR21432">
    <property type="entry name" value="ACETYL-COA HYDROLASE-RELATED"/>
    <property type="match status" value="1"/>
</dbReference>
<dbReference type="Gene3D" id="3.40.1080.20">
    <property type="entry name" value="Acetyl-CoA hydrolase/transferase C-terminal domain"/>
    <property type="match status" value="1"/>
</dbReference>
<dbReference type="RefSeq" id="WP_165277097.1">
    <property type="nucleotide sequence ID" value="NZ_BAABGS010000016.1"/>
</dbReference>
<dbReference type="InterPro" id="IPR046433">
    <property type="entry name" value="ActCoA_hydro"/>
</dbReference>
<reference evidence="3" key="1">
    <citation type="journal article" date="2019" name="Int. J. Syst. Evol. Microbiol.">
        <title>The Global Catalogue of Microorganisms (GCM) 10K type strain sequencing project: providing services to taxonomists for standard genome sequencing and annotation.</title>
        <authorList>
            <consortium name="The Broad Institute Genomics Platform"/>
            <consortium name="The Broad Institute Genome Sequencing Center for Infectious Disease"/>
            <person name="Wu L."/>
            <person name="Ma J."/>
        </authorList>
    </citation>
    <scope>NUCLEOTIDE SEQUENCE [LARGE SCALE GENOMIC DNA]</scope>
    <source>
        <strain evidence="3">KCTC 23707</strain>
    </source>
</reference>
<dbReference type="EMBL" id="JBHUIR010000006">
    <property type="protein sequence ID" value="MFD2258546.1"/>
    <property type="molecule type" value="Genomic_DNA"/>
</dbReference>
<dbReference type="Proteomes" id="UP001597373">
    <property type="component" value="Unassembled WGS sequence"/>
</dbReference>
<keyword evidence="2" id="KW-0378">Hydrolase</keyword>
<comment type="caution">
    <text evidence="2">The sequence shown here is derived from an EMBL/GenBank/DDBJ whole genome shotgun (WGS) entry which is preliminary data.</text>
</comment>
<accession>A0ABW5DG01</accession>
<name>A0ABW5DG01_9HYPH</name>
<keyword evidence="3" id="KW-1185">Reference proteome</keyword>